<dbReference type="Gene3D" id="2.60.40.1180">
    <property type="entry name" value="Golgi alpha-mannosidase II"/>
    <property type="match status" value="1"/>
</dbReference>
<dbReference type="SUPFAM" id="SSF51445">
    <property type="entry name" value="(Trans)glycosidases"/>
    <property type="match status" value="1"/>
</dbReference>
<evidence type="ECO:0000313" key="4">
    <source>
        <dbReference type="Proteomes" id="UP001176429"/>
    </source>
</evidence>
<dbReference type="InterPro" id="IPR017853">
    <property type="entry name" value="GH"/>
</dbReference>
<dbReference type="PANTHER" id="PTHR43447">
    <property type="entry name" value="ALPHA-AMYLASE"/>
    <property type="match status" value="1"/>
</dbReference>
<feature type="chain" id="PRO_5045802714" evidence="1">
    <location>
        <begin position="24"/>
        <end position="1230"/>
    </location>
</feature>
<dbReference type="InterPro" id="IPR013783">
    <property type="entry name" value="Ig-like_fold"/>
</dbReference>
<dbReference type="InterPro" id="IPR006047">
    <property type="entry name" value="GH13_cat_dom"/>
</dbReference>
<dbReference type="Pfam" id="PF09154">
    <property type="entry name" value="Alpha-amy_C_pro"/>
    <property type="match status" value="1"/>
</dbReference>
<gene>
    <name evidence="3" type="ORF">Q5H93_10425</name>
</gene>
<dbReference type="Proteomes" id="UP001176429">
    <property type="component" value="Unassembled WGS sequence"/>
</dbReference>
<feature type="domain" description="Glycosyl hydrolase family 13 catalytic" evidence="2">
    <location>
        <begin position="43"/>
        <end position="476"/>
    </location>
</feature>
<accession>A0ABT9BAD4</accession>
<dbReference type="Pfam" id="PF00128">
    <property type="entry name" value="Alpha-amylase"/>
    <property type="match status" value="1"/>
</dbReference>
<dbReference type="SMART" id="SM00642">
    <property type="entry name" value="Aamy"/>
    <property type="match status" value="1"/>
</dbReference>
<keyword evidence="4" id="KW-1185">Reference proteome</keyword>
<dbReference type="InterPro" id="IPR013780">
    <property type="entry name" value="Glyco_hydro_b"/>
</dbReference>
<dbReference type="NCBIfam" id="TIGR04183">
    <property type="entry name" value="Por_Secre_tail"/>
    <property type="match status" value="1"/>
</dbReference>
<protein>
    <submittedName>
        <fullName evidence="3">DUF1939 domain-containing protein</fullName>
    </submittedName>
</protein>
<proteinExistence type="predicted"/>
<dbReference type="EMBL" id="JAUQSY010000006">
    <property type="protein sequence ID" value="MDO7875147.1"/>
    <property type="molecule type" value="Genomic_DNA"/>
</dbReference>
<reference evidence="3" key="1">
    <citation type="submission" date="2023-07" db="EMBL/GenBank/DDBJ databases">
        <authorList>
            <person name="Kim M.K."/>
        </authorList>
    </citation>
    <scope>NUCLEOTIDE SEQUENCE</scope>
    <source>
        <strain evidence="3">ASUV-10-1</strain>
    </source>
</reference>
<evidence type="ECO:0000256" key="1">
    <source>
        <dbReference type="SAM" id="SignalP"/>
    </source>
</evidence>
<feature type="signal peptide" evidence="1">
    <location>
        <begin position="1"/>
        <end position="23"/>
    </location>
</feature>
<organism evidence="3 4">
    <name type="scientific">Hymenobacter aranciens</name>
    <dbReference type="NCBI Taxonomy" id="3063996"/>
    <lineage>
        <taxon>Bacteria</taxon>
        <taxon>Pseudomonadati</taxon>
        <taxon>Bacteroidota</taxon>
        <taxon>Cytophagia</taxon>
        <taxon>Cytophagales</taxon>
        <taxon>Hymenobacteraceae</taxon>
        <taxon>Hymenobacter</taxon>
    </lineage>
</organism>
<comment type="caution">
    <text evidence="3">The sequence shown here is derived from an EMBL/GenBank/DDBJ whole genome shotgun (WGS) entry which is preliminary data.</text>
</comment>
<keyword evidence="1" id="KW-0732">Signal</keyword>
<dbReference type="Gene3D" id="3.20.20.80">
    <property type="entry name" value="Glycosidases"/>
    <property type="match status" value="1"/>
</dbReference>
<dbReference type="Gene3D" id="2.60.40.10">
    <property type="entry name" value="Immunoglobulins"/>
    <property type="match status" value="1"/>
</dbReference>
<dbReference type="InterPro" id="IPR015237">
    <property type="entry name" value="Alpha-amylase_C_pro"/>
</dbReference>
<dbReference type="RefSeq" id="WP_305006466.1">
    <property type="nucleotide sequence ID" value="NZ_JAUQSY010000006.1"/>
</dbReference>
<name>A0ABT9BAD4_9BACT</name>
<sequence>MRKRYSILTLLAAALLGGRPAEAQTTSKKVVLQAFWWDYYNDTYRFKWADYLTELAPRLKSLGIDAVWIPPTPKNKNATNDVGYSPFDHYDLGDKYQKGETRTRFGSKDEFLRMVAVLHANGIEVIQDVVLNHADGAGASNGEGGQDPDSYSMQSNSGYKTFRYPSFSRPLPQNGAESAAEYLSRNGRWPKNYANFHPHFGHNTMSGPMPDPLFGPDFCYGDDGGGDGYGGLSGAIASQFPNAFNPTQSAGYSRNQARNWIVWMKKQTGVDGFRWDAVKHFSYAVQQDLSFNLKYNAGWANGGETMFNVGEYVGGKSDLDNYTTSTASQNNGSDFLIGTFDFGLREGIYGMVTGGGFFDMGSLPARQQNQRVAYYSNSNTYVHRTVPFVNNHDTFRPQKDASGNYTGWNSGDELAPHIDPFSPRLAAAYAVAMAVDGSPQIFFEDLFNIGGTGKRYAHEATSTSDLPVRTPLANLIWCHQNLDFKSGAYRVRWQAQDLLVIERSARALIGVSDHGGNDNDYSVGWQNEWVQTDFPAGTVLKDYSGANGNATRTVDNNQYVQISTPPCNSVHGLRGYSVWAPVGQDNDQYQPPRAALTTQEWEMADDLGDLNCNSLGQGGALPSNSTNSRLVGKIYVQAGQPVRYDLFPGNSPNYNSLTIGLYDLRGNLLSSASGSTSASGTYTPAFTGWYALKVRNTYATDPGQRCFVKVRYTAPATVNTRLASVPRNEAAIWTGNNNSTDPGDCRNWENGVEPAASVDALVPAGTSLTPALGLGNLNVRNLTIESGATLTLAAGTVLRVHGNLTVAGTLAGDGRVELDGSIEQTLSSGSISAPLALTNLTINNADNARLLSPLNVSSTLAFSNGLLVLDNYNLSLGAGATISGADASHYVVTPDVAASGGFVLRPVPTGGATVAFPVGTMASYTPLTLANSGTSTTFRVRTFSGQFTNGTSGAPYARTAEFVNRTWEVTPDLASGPVVTMTLQFGAADQNAGFDRSKAHFYRNEGGAGSSWSDIGAASLSGSGPYVASHADIAVFSKFALGNAVTPLPVALTEFKAQRSSASSVRLSWATAQEKNNAGFEVEKSADGRAFEPLTTVAARGGSQPTTYEYLDTKAAAAAYYRLRLRDRDGRSQLSPVAFVAAAGAPYALVPNPSHGETLQLLGGPVADAAQPLRISLTSVLGRVVLASAASREAVAAQLSAALAQAAPGVYVLTVTGADGGSQRLRVVRE</sequence>
<evidence type="ECO:0000313" key="3">
    <source>
        <dbReference type="EMBL" id="MDO7875147.1"/>
    </source>
</evidence>
<dbReference type="InterPro" id="IPR026444">
    <property type="entry name" value="Secre_tail"/>
</dbReference>
<evidence type="ECO:0000259" key="2">
    <source>
        <dbReference type="SMART" id="SM00642"/>
    </source>
</evidence>